<keyword evidence="9" id="KW-1185">Reference proteome</keyword>
<keyword evidence="6" id="KW-0472">Membrane</keyword>
<evidence type="ECO:0000256" key="4">
    <source>
        <dbReference type="ARBA" id="ARBA00022734"/>
    </source>
</evidence>
<evidence type="ECO:0000256" key="7">
    <source>
        <dbReference type="SAM" id="SignalP"/>
    </source>
</evidence>
<dbReference type="SMART" id="SM00034">
    <property type="entry name" value="CLECT"/>
    <property type="match status" value="1"/>
</dbReference>
<sequence>MRPVLSVLMVLASTLVFDITSASPCCTDGFSLYTEQSPKTKPMCYKAINDWKANFERSREGCKSIGGRLATIHSPIENQFVLDLAKNISSPDYVWIGLVKDEKTPVTPQDPTGNWVWAEDKAKPTYSNWLKGFPGNWEGQTCSIMYVNPGQFGSVGGEWRDAKCETLEAPYICEKDPCVCGKTCDNNQ</sequence>
<dbReference type="WBParaSite" id="PSAMB.scaffold111size77700.g2044.t1">
    <property type="protein sequence ID" value="PSAMB.scaffold111size77700.g2044.t1"/>
    <property type="gene ID" value="PSAMB.scaffold111size77700.g2044"/>
</dbReference>
<dbReference type="InterPro" id="IPR016186">
    <property type="entry name" value="C-type_lectin-like/link_sf"/>
</dbReference>
<dbReference type="InterPro" id="IPR016187">
    <property type="entry name" value="CTDL_fold"/>
</dbReference>
<organism evidence="9 10">
    <name type="scientific">Plectus sambesii</name>
    <dbReference type="NCBI Taxonomy" id="2011161"/>
    <lineage>
        <taxon>Eukaryota</taxon>
        <taxon>Metazoa</taxon>
        <taxon>Ecdysozoa</taxon>
        <taxon>Nematoda</taxon>
        <taxon>Chromadorea</taxon>
        <taxon>Plectida</taxon>
        <taxon>Plectina</taxon>
        <taxon>Plectoidea</taxon>
        <taxon>Plectidae</taxon>
        <taxon>Plectus</taxon>
    </lineage>
</organism>
<comment type="subcellular location">
    <subcellularLocation>
        <location evidence="1">Membrane</location>
        <topology evidence="1">Single-pass type I membrane protein</topology>
    </subcellularLocation>
</comment>
<dbReference type="SUPFAM" id="SSF56436">
    <property type="entry name" value="C-type lectin-like"/>
    <property type="match status" value="1"/>
</dbReference>
<dbReference type="Gene3D" id="3.10.100.10">
    <property type="entry name" value="Mannose-Binding Protein A, subunit A"/>
    <property type="match status" value="1"/>
</dbReference>
<dbReference type="PROSITE" id="PS50041">
    <property type="entry name" value="C_TYPE_LECTIN_2"/>
    <property type="match status" value="1"/>
</dbReference>
<reference evidence="10" key="1">
    <citation type="submission" date="2022-11" db="UniProtKB">
        <authorList>
            <consortium name="WormBaseParasite"/>
        </authorList>
    </citation>
    <scope>IDENTIFICATION</scope>
</reference>
<evidence type="ECO:0000259" key="8">
    <source>
        <dbReference type="PROSITE" id="PS50041"/>
    </source>
</evidence>
<dbReference type="AlphaFoldDB" id="A0A914UMP0"/>
<evidence type="ECO:0000313" key="9">
    <source>
        <dbReference type="Proteomes" id="UP000887566"/>
    </source>
</evidence>
<protein>
    <submittedName>
        <fullName evidence="10">C-type lectin domain-containing protein</fullName>
    </submittedName>
</protein>
<dbReference type="Pfam" id="PF00059">
    <property type="entry name" value="Lectin_C"/>
    <property type="match status" value="1"/>
</dbReference>
<keyword evidence="5" id="KW-1133">Transmembrane helix</keyword>
<evidence type="ECO:0000256" key="3">
    <source>
        <dbReference type="ARBA" id="ARBA00022729"/>
    </source>
</evidence>
<dbReference type="CDD" id="cd00037">
    <property type="entry name" value="CLECT"/>
    <property type="match status" value="1"/>
</dbReference>
<dbReference type="InterPro" id="IPR001304">
    <property type="entry name" value="C-type_lectin-like"/>
</dbReference>
<accession>A0A914UMP0</accession>
<dbReference type="Proteomes" id="UP000887566">
    <property type="component" value="Unplaced"/>
</dbReference>
<dbReference type="InterPro" id="IPR051505">
    <property type="entry name" value="C-type_lectin_domain"/>
</dbReference>
<proteinExistence type="predicted"/>
<feature type="domain" description="C-type lectin" evidence="8">
    <location>
        <begin position="40"/>
        <end position="165"/>
    </location>
</feature>
<name>A0A914UMP0_9BILA</name>
<dbReference type="PANTHER" id="PTHR14789">
    <property type="entry name" value="CHONDROLECTIN VARIANT CHODLFDELTAE"/>
    <property type="match status" value="1"/>
</dbReference>
<evidence type="ECO:0000256" key="1">
    <source>
        <dbReference type="ARBA" id="ARBA00004479"/>
    </source>
</evidence>
<feature type="chain" id="PRO_5037816458" evidence="7">
    <location>
        <begin position="23"/>
        <end position="188"/>
    </location>
</feature>
<dbReference type="GO" id="GO:0016020">
    <property type="term" value="C:membrane"/>
    <property type="evidence" value="ECO:0007669"/>
    <property type="project" value="UniProtKB-SubCell"/>
</dbReference>
<keyword evidence="4" id="KW-0430">Lectin</keyword>
<evidence type="ECO:0000256" key="2">
    <source>
        <dbReference type="ARBA" id="ARBA00022692"/>
    </source>
</evidence>
<evidence type="ECO:0000256" key="6">
    <source>
        <dbReference type="ARBA" id="ARBA00023136"/>
    </source>
</evidence>
<evidence type="ECO:0000313" key="10">
    <source>
        <dbReference type="WBParaSite" id="PSAMB.scaffold111size77700.g2044.t1"/>
    </source>
</evidence>
<feature type="signal peptide" evidence="7">
    <location>
        <begin position="1"/>
        <end position="22"/>
    </location>
</feature>
<keyword evidence="2" id="KW-0812">Transmembrane</keyword>
<dbReference type="GO" id="GO:0030246">
    <property type="term" value="F:carbohydrate binding"/>
    <property type="evidence" value="ECO:0007669"/>
    <property type="project" value="UniProtKB-KW"/>
</dbReference>
<keyword evidence="3 7" id="KW-0732">Signal</keyword>
<evidence type="ECO:0000256" key="5">
    <source>
        <dbReference type="ARBA" id="ARBA00022989"/>
    </source>
</evidence>